<proteinExistence type="predicted"/>
<organism evidence="2 3">
    <name type="scientific">Nitratireductor aquibiodomus</name>
    <dbReference type="NCBI Taxonomy" id="204799"/>
    <lineage>
        <taxon>Bacteria</taxon>
        <taxon>Pseudomonadati</taxon>
        <taxon>Pseudomonadota</taxon>
        <taxon>Alphaproteobacteria</taxon>
        <taxon>Hyphomicrobiales</taxon>
        <taxon>Phyllobacteriaceae</taxon>
        <taxon>Nitratireductor</taxon>
    </lineage>
</organism>
<dbReference type="Proteomes" id="UP000199064">
    <property type="component" value="Unassembled WGS sequence"/>
</dbReference>
<name>A0A1H4KUW5_9HYPH</name>
<evidence type="ECO:0000256" key="1">
    <source>
        <dbReference type="SAM" id="MobiDB-lite"/>
    </source>
</evidence>
<gene>
    <name evidence="2" type="ORF">SAMN05216452_2487</name>
</gene>
<accession>A0A1H4KUW5</accession>
<evidence type="ECO:0000313" key="3">
    <source>
        <dbReference type="Proteomes" id="UP000199064"/>
    </source>
</evidence>
<sequence length="44" mass="4880">MALIIRLVAVLRDFFAPRYHPERHYMRGPGPACQKRGGGTPTAA</sequence>
<dbReference type="AlphaFoldDB" id="A0A1H4KUW5"/>
<dbReference type="EMBL" id="FNSL01000001">
    <property type="protein sequence ID" value="SEB62319.1"/>
    <property type="molecule type" value="Genomic_DNA"/>
</dbReference>
<protein>
    <submittedName>
        <fullName evidence="2">Uncharacterized protein</fullName>
    </submittedName>
</protein>
<reference evidence="3" key="1">
    <citation type="submission" date="2016-10" db="EMBL/GenBank/DDBJ databases">
        <authorList>
            <person name="Varghese N."/>
            <person name="Submissions S."/>
        </authorList>
    </citation>
    <scope>NUCLEOTIDE SEQUENCE [LARGE SCALE GENOMIC DNA]</scope>
    <source>
        <strain evidence="3">ES.061</strain>
    </source>
</reference>
<keyword evidence="3" id="KW-1185">Reference proteome</keyword>
<dbReference type="RefSeq" id="WP_280109689.1">
    <property type="nucleotide sequence ID" value="NZ_FNSL01000001.1"/>
</dbReference>
<evidence type="ECO:0000313" key="2">
    <source>
        <dbReference type="EMBL" id="SEB62319.1"/>
    </source>
</evidence>
<feature type="region of interest" description="Disordered" evidence="1">
    <location>
        <begin position="23"/>
        <end position="44"/>
    </location>
</feature>